<dbReference type="Proteomes" id="UP001254608">
    <property type="component" value="Unassembled WGS sequence"/>
</dbReference>
<keyword evidence="2" id="KW-1185">Reference proteome</keyword>
<organism evidence="1 2">
    <name type="scientific">Banduia mediterranea</name>
    <dbReference type="NCBI Taxonomy" id="3075609"/>
    <lineage>
        <taxon>Bacteria</taxon>
        <taxon>Pseudomonadati</taxon>
        <taxon>Pseudomonadota</taxon>
        <taxon>Gammaproteobacteria</taxon>
        <taxon>Nevskiales</taxon>
        <taxon>Algiphilaceae</taxon>
        <taxon>Banduia</taxon>
    </lineage>
</organism>
<dbReference type="EMBL" id="JAVRIC010000014">
    <property type="protein sequence ID" value="MDT0497858.1"/>
    <property type="molecule type" value="Genomic_DNA"/>
</dbReference>
<name>A0ABU2WJ14_9GAMM</name>
<comment type="caution">
    <text evidence="1">The sequence shown here is derived from an EMBL/GenBank/DDBJ whole genome shotgun (WGS) entry which is preliminary data.</text>
</comment>
<proteinExistence type="predicted"/>
<evidence type="ECO:0000313" key="2">
    <source>
        <dbReference type="Proteomes" id="UP001254608"/>
    </source>
</evidence>
<reference evidence="1 2" key="1">
    <citation type="submission" date="2023-09" db="EMBL/GenBank/DDBJ databases">
        <authorList>
            <person name="Rey-Velasco X."/>
        </authorList>
    </citation>
    <scope>NUCLEOTIDE SEQUENCE [LARGE SCALE GENOMIC DNA]</scope>
    <source>
        <strain evidence="1 2">W345</strain>
    </source>
</reference>
<sequence>MKLSGRVPGPDGRSFMQIHLEMEQVPGANGEETRLRMHVSADFSALTALPPPRSDERALAPARRWVNHGLSSAPVQKVLAPLADKTFSTWIQVRSSTAPLDGGSRALVPGGIERLGLQLPDDGVPLHAWSHDSGDSHAQMAVINLDAKQLPPLLRRLLGSRFQLGGTIVNVVEPKRGD</sequence>
<accession>A0ABU2WJ14</accession>
<dbReference type="RefSeq" id="WP_311365250.1">
    <property type="nucleotide sequence ID" value="NZ_JAVRIC010000014.1"/>
</dbReference>
<protein>
    <submittedName>
        <fullName evidence="1">Uncharacterized protein</fullName>
    </submittedName>
</protein>
<evidence type="ECO:0000313" key="1">
    <source>
        <dbReference type="EMBL" id="MDT0497858.1"/>
    </source>
</evidence>
<gene>
    <name evidence="1" type="ORF">RM530_10865</name>
</gene>